<proteinExistence type="predicted"/>
<accession>X0V727</accession>
<gene>
    <name evidence="9" type="ORF">S01H1_34878</name>
</gene>
<dbReference type="EC" id="6.5.1.8" evidence="2"/>
<evidence type="ECO:0000256" key="7">
    <source>
        <dbReference type="ARBA" id="ARBA00023211"/>
    </source>
</evidence>
<dbReference type="EMBL" id="BARS01021751">
    <property type="protein sequence ID" value="GAG07187.1"/>
    <property type="molecule type" value="Genomic_DNA"/>
</dbReference>
<protein>
    <recommendedName>
        <fullName evidence="2">3'-phosphate/5'-hydroxy nucleic acid ligase</fullName>
        <ecNumber evidence="2">6.5.1.8</ecNumber>
    </recommendedName>
</protein>
<dbReference type="InterPro" id="IPR036025">
    <property type="entry name" value="RtcB-like_sf"/>
</dbReference>
<dbReference type="SUPFAM" id="SSF103365">
    <property type="entry name" value="Hypothetical protein PH1602"/>
    <property type="match status" value="1"/>
</dbReference>
<evidence type="ECO:0000256" key="1">
    <source>
        <dbReference type="ARBA" id="ARBA00001936"/>
    </source>
</evidence>
<dbReference type="Gene3D" id="3.90.1860.10">
    <property type="entry name" value="tRNA-splicing ligase RtcB"/>
    <property type="match status" value="1"/>
</dbReference>
<evidence type="ECO:0000256" key="8">
    <source>
        <dbReference type="ARBA" id="ARBA00047746"/>
    </source>
</evidence>
<reference evidence="9" key="1">
    <citation type="journal article" date="2014" name="Front. Microbiol.">
        <title>High frequency of phylogenetically diverse reductive dehalogenase-homologous genes in deep subseafloor sedimentary metagenomes.</title>
        <authorList>
            <person name="Kawai M."/>
            <person name="Futagami T."/>
            <person name="Toyoda A."/>
            <person name="Takaki Y."/>
            <person name="Nishi S."/>
            <person name="Hori S."/>
            <person name="Arai W."/>
            <person name="Tsubouchi T."/>
            <person name="Morono Y."/>
            <person name="Uchiyama I."/>
            <person name="Ito T."/>
            <person name="Fujiyama A."/>
            <person name="Inagaki F."/>
            <person name="Takami H."/>
        </authorList>
    </citation>
    <scope>NUCLEOTIDE SEQUENCE</scope>
    <source>
        <strain evidence="9">Expedition CK06-06</strain>
    </source>
</reference>
<comment type="caution">
    <text evidence="9">The sequence shown here is derived from an EMBL/GenBank/DDBJ whole genome shotgun (WGS) entry which is preliminary data.</text>
</comment>
<comment type="cofactor">
    <cofactor evidence="1">
        <name>Mn(2+)</name>
        <dbReference type="ChEBI" id="CHEBI:29035"/>
    </cofactor>
</comment>
<evidence type="ECO:0000313" key="9">
    <source>
        <dbReference type="EMBL" id="GAG07187.1"/>
    </source>
</evidence>
<dbReference type="GO" id="GO:0006396">
    <property type="term" value="P:RNA processing"/>
    <property type="evidence" value="ECO:0007669"/>
    <property type="project" value="InterPro"/>
</dbReference>
<dbReference type="GO" id="GO:0170057">
    <property type="term" value="F:RNA ligase (GTP) activity"/>
    <property type="evidence" value="ECO:0007669"/>
    <property type="project" value="UniProtKB-EC"/>
</dbReference>
<name>X0V727_9ZZZZ</name>
<dbReference type="Pfam" id="PF01139">
    <property type="entry name" value="RtcB"/>
    <property type="match status" value="1"/>
</dbReference>
<dbReference type="GO" id="GO:0003972">
    <property type="term" value="F:RNA ligase (ATP) activity"/>
    <property type="evidence" value="ECO:0007669"/>
    <property type="project" value="TreeGrafter"/>
</dbReference>
<comment type="catalytic activity">
    <reaction evidence="8">
        <text>a 3'-end 3'-phospho-ribonucleotide-RNA + a 5'-end dephospho-ribonucleoside-RNA + GTP = a ribonucleotidyl-ribonucleotide-RNA + GMP + diphosphate</text>
        <dbReference type="Rhea" id="RHEA:68076"/>
        <dbReference type="Rhea" id="RHEA-COMP:10463"/>
        <dbReference type="Rhea" id="RHEA-COMP:13936"/>
        <dbReference type="Rhea" id="RHEA-COMP:17355"/>
        <dbReference type="ChEBI" id="CHEBI:33019"/>
        <dbReference type="ChEBI" id="CHEBI:37565"/>
        <dbReference type="ChEBI" id="CHEBI:58115"/>
        <dbReference type="ChEBI" id="CHEBI:83062"/>
        <dbReference type="ChEBI" id="CHEBI:138284"/>
        <dbReference type="ChEBI" id="CHEBI:173118"/>
        <dbReference type="EC" id="6.5.1.8"/>
    </reaction>
</comment>
<evidence type="ECO:0000256" key="2">
    <source>
        <dbReference type="ARBA" id="ARBA00012726"/>
    </source>
</evidence>
<dbReference type="PANTHER" id="PTHR11118:SF1">
    <property type="entry name" value="RNA-SPLICING LIGASE RTCB HOMOLOG"/>
    <property type="match status" value="1"/>
</dbReference>
<keyword evidence="5" id="KW-0547">Nucleotide-binding</keyword>
<organism evidence="9">
    <name type="scientific">marine sediment metagenome</name>
    <dbReference type="NCBI Taxonomy" id="412755"/>
    <lineage>
        <taxon>unclassified sequences</taxon>
        <taxon>metagenomes</taxon>
        <taxon>ecological metagenomes</taxon>
    </lineage>
</organism>
<feature type="non-terminal residue" evidence="9">
    <location>
        <position position="89"/>
    </location>
</feature>
<dbReference type="GO" id="GO:0046872">
    <property type="term" value="F:metal ion binding"/>
    <property type="evidence" value="ECO:0007669"/>
    <property type="project" value="UniProtKB-KW"/>
</dbReference>
<keyword evidence="4" id="KW-0479">Metal-binding</keyword>
<evidence type="ECO:0000256" key="6">
    <source>
        <dbReference type="ARBA" id="ARBA00023134"/>
    </source>
</evidence>
<keyword evidence="6" id="KW-0342">GTP-binding</keyword>
<sequence length="89" mass="10018">MQVPIKKINDLVWEVPVEYNRHMRVPARIYADETLLAMMKREETLHQGINITQLPGIQKYGIILPDGHQGYGFPIGGVAAFDAEEGIIT</sequence>
<evidence type="ECO:0000256" key="5">
    <source>
        <dbReference type="ARBA" id="ARBA00022741"/>
    </source>
</evidence>
<dbReference type="InterPro" id="IPR001233">
    <property type="entry name" value="RtcB"/>
</dbReference>
<dbReference type="PANTHER" id="PTHR11118">
    <property type="entry name" value="RNA-SPLICING LIGASE RTCB HOMOLOG"/>
    <property type="match status" value="1"/>
</dbReference>
<keyword evidence="3" id="KW-0436">Ligase</keyword>
<keyword evidence="7" id="KW-0464">Manganese</keyword>
<dbReference type="AlphaFoldDB" id="X0V727"/>
<evidence type="ECO:0000256" key="3">
    <source>
        <dbReference type="ARBA" id="ARBA00022598"/>
    </source>
</evidence>
<dbReference type="GO" id="GO:0005525">
    <property type="term" value="F:GTP binding"/>
    <property type="evidence" value="ECO:0007669"/>
    <property type="project" value="UniProtKB-KW"/>
</dbReference>
<evidence type="ECO:0000256" key="4">
    <source>
        <dbReference type="ARBA" id="ARBA00022723"/>
    </source>
</evidence>